<dbReference type="SMART" id="SM00346">
    <property type="entry name" value="HTH_ICLR"/>
    <property type="match status" value="1"/>
</dbReference>
<dbReference type="SUPFAM" id="SSF55781">
    <property type="entry name" value="GAF domain-like"/>
    <property type="match status" value="1"/>
</dbReference>
<organism evidence="8 9">
    <name type="scientific">Thermogemmatispora tikiterensis</name>
    <dbReference type="NCBI Taxonomy" id="1825093"/>
    <lineage>
        <taxon>Bacteria</taxon>
        <taxon>Bacillati</taxon>
        <taxon>Chloroflexota</taxon>
        <taxon>Ktedonobacteria</taxon>
        <taxon>Thermogemmatisporales</taxon>
        <taxon>Thermogemmatisporaceae</taxon>
        <taxon>Thermogemmatispora</taxon>
    </lineage>
</organism>
<evidence type="ECO:0000256" key="4">
    <source>
        <dbReference type="ARBA" id="ARBA00058938"/>
    </source>
</evidence>
<dbReference type="Pfam" id="PF09339">
    <property type="entry name" value="HTH_IclR"/>
    <property type="match status" value="1"/>
</dbReference>
<feature type="domain" description="HTH iclR-type" evidence="6">
    <location>
        <begin position="13"/>
        <end position="74"/>
    </location>
</feature>
<gene>
    <name evidence="8" type="ORF">A4R35_07465</name>
</gene>
<dbReference type="PROSITE" id="PS51078">
    <property type="entry name" value="ICLR_ED"/>
    <property type="match status" value="1"/>
</dbReference>
<dbReference type="Gene3D" id="3.30.450.40">
    <property type="match status" value="1"/>
</dbReference>
<protein>
    <recommendedName>
        <fullName evidence="5">Glycerol operon regulatory protein</fullName>
    </recommendedName>
</protein>
<dbReference type="RefSeq" id="WP_112428041.1">
    <property type="nucleotide sequence ID" value="NZ_MCIF01000002.1"/>
</dbReference>
<name>A0A328VHY0_9CHLR</name>
<dbReference type="EMBL" id="MCIF01000002">
    <property type="protein sequence ID" value="RAQ95370.1"/>
    <property type="molecule type" value="Genomic_DNA"/>
</dbReference>
<sequence>MRHGAPLDGEKTVQIVHRIASVLRAFHSRRLLGITDLAQATGLPKSTTHRLVTALVNEGLLIQDEDTHKYGLSLHVTALSASVLSSHAVRKVARPILMELRDQTRESVHLAVLEGMEVVIIDTEDSYFFVRVVNVPGQHLPAHAVSTGKVLLAYQWEHRLSELIGQMKLERYTERTITDPRRFIEELRQVRLQGYAVSCGELEEGVDAVAAPIFDHLGTVVAAVSIGGPSERFHPRLSDFIGAAVHAGQRISQALRYVGWN</sequence>
<dbReference type="InterPro" id="IPR029016">
    <property type="entry name" value="GAF-like_dom_sf"/>
</dbReference>
<accession>A0A328VHY0</accession>
<proteinExistence type="predicted"/>
<evidence type="ECO:0000256" key="1">
    <source>
        <dbReference type="ARBA" id="ARBA00023015"/>
    </source>
</evidence>
<evidence type="ECO:0000259" key="7">
    <source>
        <dbReference type="PROSITE" id="PS51078"/>
    </source>
</evidence>
<comment type="caution">
    <text evidence="8">The sequence shown here is derived from an EMBL/GenBank/DDBJ whole genome shotgun (WGS) entry which is preliminary data.</text>
</comment>
<dbReference type="InterPro" id="IPR036390">
    <property type="entry name" value="WH_DNA-bd_sf"/>
</dbReference>
<dbReference type="PANTHER" id="PTHR30136">
    <property type="entry name" value="HELIX-TURN-HELIX TRANSCRIPTIONAL REGULATOR, ICLR FAMILY"/>
    <property type="match status" value="1"/>
</dbReference>
<dbReference type="FunFam" id="1.10.10.10:FF:000056">
    <property type="entry name" value="IclR family transcriptional regulator"/>
    <property type="match status" value="1"/>
</dbReference>
<dbReference type="Pfam" id="PF01614">
    <property type="entry name" value="IclR_C"/>
    <property type="match status" value="1"/>
</dbReference>
<dbReference type="OrthoDB" id="9791752at2"/>
<dbReference type="PANTHER" id="PTHR30136:SF35">
    <property type="entry name" value="HTH-TYPE TRANSCRIPTIONAL REGULATOR RV1719"/>
    <property type="match status" value="1"/>
</dbReference>
<dbReference type="GO" id="GO:0003700">
    <property type="term" value="F:DNA-binding transcription factor activity"/>
    <property type="evidence" value="ECO:0007669"/>
    <property type="project" value="TreeGrafter"/>
</dbReference>
<dbReference type="InterPro" id="IPR036388">
    <property type="entry name" value="WH-like_DNA-bd_sf"/>
</dbReference>
<evidence type="ECO:0000313" key="8">
    <source>
        <dbReference type="EMBL" id="RAQ95370.1"/>
    </source>
</evidence>
<keyword evidence="3" id="KW-0804">Transcription</keyword>
<evidence type="ECO:0000259" key="6">
    <source>
        <dbReference type="PROSITE" id="PS51077"/>
    </source>
</evidence>
<dbReference type="InterPro" id="IPR014757">
    <property type="entry name" value="Tscrpt_reg_IclR_C"/>
</dbReference>
<reference evidence="8 9" key="1">
    <citation type="submission" date="2016-08" db="EMBL/GenBank/DDBJ databases">
        <title>Analysis of Carbohydrate Active Enzymes in Thermogemmatispora T81 Reveals Carbohydrate Degradation Ability.</title>
        <authorList>
            <person name="Tomazini A."/>
            <person name="Lal S."/>
            <person name="Stott M."/>
            <person name="Henrissat B."/>
            <person name="Polikarpov I."/>
            <person name="Sparling R."/>
            <person name="Levin D.B."/>
        </authorList>
    </citation>
    <scope>NUCLEOTIDE SEQUENCE [LARGE SCALE GENOMIC DNA]</scope>
    <source>
        <strain evidence="8 9">T81</strain>
    </source>
</reference>
<dbReference type="InterPro" id="IPR005471">
    <property type="entry name" value="Tscrpt_reg_IclR_N"/>
</dbReference>
<keyword evidence="2" id="KW-0238">DNA-binding</keyword>
<dbReference type="Gene3D" id="1.10.10.10">
    <property type="entry name" value="Winged helix-like DNA-binding domain superfamily/Winged helix DNA-binding domain"/>
    <property type="match status" value="1"/>
</dbReference>
<evidence type="ECO:0000256" key="3">
    <source>
        <dbReference type="ARBA" id="ARBA00023163"/>
    </source>
</evidence>
<evidence type="ECO:0000256" key="2">
    <source>
        <dbReference type="ARBA" id="ARBA00023125"/>
    </source>
</evidence>
<dbReference type="GO" id="GO:0045892">
    <property type="term" value="P:negative regulation of DNA-templated transcription"/>
    <property type="evidence" value="ECO:0007669"/>
    <property type="project" value="TreeGrafter"/>
</dbReference>
<comment type="function">
    <text evidence="4">May be an activator protein for the gylABX operon.</text>
</comment>
<dbReference type="SUPFAM" id="SSF46785">
    <property type="entry name" value="Winged helix' DNA-binding domain"/>
    <property type="match status" value="1"/>
</dbReference>
<evidence type="ECO:0000313" key="9">
    <source>
        <dbReference type="Proteomes" id="UP000248706"/>
    </source>
</evidence>
<dbReference type="Proteomes" id="UP000248706">
    <property type="component" value="Unassembled WGS sequence"/>
</dbReference>
<keyword evidence="9" id="KW-1185">Reference proteome</keyword>
<dbReference type="GO" id="GO:0003677">
    <property type="term" value="F:DNA binding"/>
    <property type="evidence" value="ECO:0007669"/>
    <property type="project" value="UniProtKB-KW"/>
</dbReference>
<dbReference type="PROSITE" id="PS51077">
    <property type="entry name" value="HTH_ICLR"/>
    <property type="match status" value="1"/>
</dbReference>
<dbReference type="AlphaFoldDB" id="A0A328VHY0"/>
<dbReference type="InterPro" id="IPR050707">
    <property type="entry name" value="HTH_MetabolicPath_Reg"/>
</dbReference>
<keyword evidence="1" id="KW-0805">Transcription regulation</keyword>
<feature type="domain" description="IclR-ED" evidence="7">
    <location>
        <begin position="75"/>
        <end position="257"/>
    </location>
</feature>
<evidence type="ECO:0000256" key="5">
    <source>
        <dbReference type="ARBA" id="ARBA00070406"/>
    </source>
</evidence>